<dbReference type="InterPro" id="IPR036434">
    <property type="entry name" value="Beta_cellobiohydrolase_sf"/>
</dbReference>
<keyword evidence="1" id="KW-0326">Glycosidase</keyword>
<dbReference type="SUPFAM" id="SSF51989">
    <property type="entry name" value="Glycosyl hydrolases family 6, cellulases"/>
    <property type="match status" value="1"/>
</dbReference>
<dbReference type="Pfam" id="PF01341">
    <property type="entry name" value="Glyco_hydro_6"/>
    <property type="match status" value="1"/>
</dbReference>
<comment type="similarity">
    <text evidence="1">Belongs to the glycosyl hydrolase family 6.</text>
</comment>
<reference evidence="3 4" key="1">
    <citation type="submission" date="2021-01" db="EMBL/GenBank/DDBJ databases">
        <title>Whole genome shotgun sequence of Verrucosispora qiuiae NBRC 106684.</title>
        <authorList>
            <person name="Komaki H."/>
            <person name="Tamura T."/>
        </authorList>
    </citation>
    <scope>NUCLEOTIDE SEQUENCE [LARGE SCALE GENOMIC DNA]</scope>
    <source>
        <strain evidence="3 4">NBRC 106684</strain>
    </source>
</reference>
<organism evidence="3 4">
    <name type="scientific">Micromonospora qiuiae</name>
    <dbReference type="NCBI Taxonomy" id="502268"/>
    <lineage>
        <taxon>Bacteria</taxon>
        <taxon>Bacillati</taxon>
        <taxon>Actinomycetota</taxon>
        <taxon>Actinomycetes</taxon>
        <taxon>Micromonosporales</taxon>
        <taxon>Micromonosporaceae</taxon>
        <taxon>Micromonospora</taxon>
    </lineage>
</organism>
<dbReference type="Proteomes" id="UP000653076">
    <property type="component" value="Unassembled WGS sequence"/>
</dbReference>
<gene>
    <name evidence="3" type="ORF">Vqi01_11520</name>
</gene>
<comment type="caution">
    <text evidence="3">The sequence shown here is derived from an EMBL/GenBank/DDBJ whole genome shotgun (WGS) entry which is preliminary data.</text>
</comment>
<keyword evidence="1" id="KW-0119">Carbohydrate metabolism</keyword>
<evidence type="ECO:0000313" key="3">
    <source>
        <dbReference type="EMBL" id="GIJ25990.1"/>
    </source>
</evidence>
<protein>
    <recommendedName>
        <fullName evidence="1">Glucanase</fullName>
        <ecNumber evidence="1">3.2.1.-</ecNumber>
    </recommendedName>
</protein>
<evidence type="ECO:0000256" key="2">
    <source>
        <dbReference type="SAM" id="MobiDB-lite"/>
    </source>
</evidence>
<evidence type="ECO:0000313" key="4">
    <source>
        <dbReference type="Proteomes" id="UP000653076"/>
    </source>
</evidence>
<dbReference type="Gene3D" id="3.20.20.40">
    <property type="entry name" value="1, 4-beta cellobiohydrolase"/>
    <property type="match status" value="1"/>
</dbReference>
<keyword evidence="1" id="KW-0624">Polysaccharide degradation</keyword>
<accession>A0ABQ4J773</accession>
<feature type="region of interest" description="Disordered" evidence="2">
    <location>
        <begin position="1"/>
        <end position="25"/>
    </location>
</feature>
<name>A0ABQ4J773_9ACTN</name>
<keyword evidence="4" id="KW-1185">Reference proteome</keyword>
<keyword evidence="1" id="KW-0136">Cellulose degradation</keyword>
<dbReference type="EMBL" id="BOPC01000014">
    <property type="protein sequence ID" value="GIJ25990.1"/>
    <property type="molecule type" value="Genomic_DNA"/>
</dbReference>
<dbReference type="PANTHER" id="PTHR34876:SF4">
    <property type="entry name" value="1,4-BETA-D-GLUCAN CELLOBIOHYDROLASE C-RELATED"/>
    <property type="match status" value="1"/>
</dbReference>
<feature type="compositionally biased region" description="Low complexity" evidence="2">
    <location>
        <begin position="11"/>
        <end position="25"/>
    </location>
</feature>
<dbReference type="PANTHER" id="PTHR34876">
    <property type="match status" value="1"/>
</dbReference>
<evidence type="ECO:0000256" key="1">
    <source>
        <dbReference type="RuleBase" id="RU361186"/>
    </source>
</evidence>
<dbReference type="RefSeq" id="WP_204033474.1">
    <property type="nucleotide sequence ID" value="NZ_BOPC01000014.1"/>
</dbReference>
<proteinExistence type="inferred from homology"/>
<dbReference type="EC" id="3.2.1.-" evidence="1"/>
<sequence length="374" mass="38011">MRTTPPERPAPRTTAAAWTATARDPAAARSGAGLSATFGAAGVRRGGVAAAGAALALLLGGCGSPSAPRVAEAAGSAPLPSPPSVFYVDPANPAEAEAERRAARGETADAEALRAIGSRPSAKWLTGGPARDEVDAFLGQAAIAGQIPVLVVHNVPQRDCGRKGRGGAGTGSEYQSWIRDVAAGIAGRPVIVVLEPGALPDAVAGCVRDSAGRLALLRDAVAVLASTGTARVYLDAGHPGWISNVDGLATALRQAGVAEADGFALNVANFFRTEDNVAYGHRISDALGGATTFVIDTSRNGNGPYPADRVKGAPSWCNPPGRAIGEDPTTDTGLDRVDALLWIKFPGESDGDCRPGEPSSGGFWPEYAISLARP</sequence>
<dbReference type="PRINTS" id="PR00733">
    <property type="entry name" value="GLHYDRLASE6"/>
</dbReference>
<dbReference type="InterPro" id="IPR016288">
    <property type="entry name" value="Beta_cellobiohydrolase"/>
</dbReference>
<keyword evidence="1" id="KW-0378">Hydrolase</keyword>
<dbReference type="PIRSF" id="PIRSF001100">
    <property type="entry name" value="Beta_cellobiohydrolase"/>
    <property type="match status" value="1"/>
</dbReference>